<evidence type="ECO:0000313" key="1">
    <source>
        <dbReference type="EMBL" id="KLI03444.1"/>
    </source>
</evidence>
<dbReference type="Proteomes" id="UP000035553">
    <property type="component" value="Unassembled WGS sequence"/>
</dbReference>
<dbReference type="EMBL" id="AFVQ02000038">
    <property type="protein sequence ID" value="KLI03444.1"/>
    <property type="molecule type" value="Genomic_DNA"/>
</dbReference>
<protein>
    <recommendedName>
        <fullName evidence="3">NERD domain-containing protein</fullName>
    </recommendedName>
</protein>
<dbReference type="OrthoDB" id="1934325at2"/>
<sequence>MTIAELHGKLPTLEAKEDLLTSDVFSTFRYLPVNRALIPFLRKAINTRSGQPISNVFTDCLTADYVFWPKTTRYKREPDVLILITRKTKAPIATIIEAKFYSGRSDANRTQSKQEFKAYDGDQLAEQYVDLMKNEMDLNKQQKQMLHESDHRFLLFVTAHDALPRKITDDSLNKLLKHDPNTHSLYWINWQAAFDVAKETLETQILDDGQRFLLEDLRDLLQRKGLTSFQGFHSPAKLIQPKHYFWRGTQ</sequence>
<comment type="caution">
    <text evidence="1">The sequence shown here is derived from an EMBL/GenBank/DDBJ whole genome shotgun (WGS) entry which is preliminary data.</text>
</comment>
<evidence type="ECO:0000313" key="2">
    <source>
        <dbReference type="Proteomes" id="UP000035553"/>
    </source>
</evidence>
<accession>A0A0U1QRJ7</accession>
<dbReference type="AlphaFoldDB" id="A0A0U1QRJ7"/>
<evidence type="ECO:0008006" key="3">
    <source>
        <dbReference type="Google" id="ProtNLM"/>
    </source>
</evidence>
<gene>
    <name evidence="1" type="ORF">SINU_02880</name>
</gene>
<name>A0A0U1QRJ7_9BACL</name>
<keyword evidence="2" id="KW-1185">Reference proteome</keyword>
<organism evidence="1 2">
    <name type="scientific">Sporolactobacillus inulinus CASD</name>
    <dbReference type="NCBI Taxonomy" id="1069536"/>
    <lineage>
        <taxon>Bacteria</taxon>
        <taxon>Bacillati</taxon>
        <taxon>Bacillota</taxon>
        <taxon>Bacilli</taxon>
        <taxon>Bacillales</taxon>
        <taxon>Sporolactobacillaceae</taxon>
        <taxon>Sporolactobacillus</taxon>
    </lineage>
</organism>
<proteinExistence type="predicted"/>
<reference evidence="1 2" key="1">
    <citation type="journal article" date="2011" name="J. Bacteriol.">
        <title>Draft genome sequence of Sporolactobacillus inulinus strain CASD, an efficient D-lactic acid-producing bacterium with high-concentration lactate tolerance capability.</title>
        <authorList>
            <person name="Yu B."/>
            <person name="Su F."/>
            <person name="Wang L."/>
            <person name="Xu K."/>
            <person name="Zhao B."/>
            <person name="Xu P."/>
        </authorList>
    </citation>
    <scope>NUCLEOTIDE SEQUENCE [LARGE SCALE GENOMIC DNA]</scope>
    <source>
        <strain evidence="1 2">CASD</strain>
    </source>
</reference>
<dbReference type="RefSeq" id="WP_010023757.1">
    <property type="nucleotide sequence ID" value="NZ_AFVQ02000038.1"/>
</dbReference>